<dbReference type="EMBL" id="CATQJL010000223">
    <property type="protein sequence ID" value="CAJ0597496.1"/>
    <property type="molecule type" value="Genomic_DNA"/>
</dbReference>
<dbReference type="Proteomes" id="UP001176961">
    <property type="component" value="Unassembled WGS sequence"/>
</dbReference>
<protein>
    <submittedName>
        <fullName evidence="2">Uncharacterized protein</fullName>
    </submittedName>
</protein>
<comment type="caution">
    <text evidence="2">The sequence shown here is derived from an EMBL/GenBank/DDBJ whole genome shotgun (WGS) entry which is preliminary data.</text>
</comment>
<organism evidence="2 3">
    <name type="scientific">Cylicocyclus nassatus</name>
    <name type="common">Nematode worm</name>
    <dbReference type="NCBI Taxonomy" id="53992"/>
    <lineage>
        <taxon>Eukaryota</taxon>
        <taxon>Metazoa</taxon>
        <taxon>Ecdysozoa</taxon>
        <taxon>Nematoda</taxon>
        <taxon>Chromadorea</taxon>
        <taxon>Rhabditida</taxon>
        <taxon>Rhabditina</taxon>
        <taxon>Rhabditomorpha</taxon>
        <taxon>Strongyloidea</taxon>
        <taxon>Strongylidae</taxon>
        <taxon>Cylicocyclus</taxon>
    </lineage>
</organism>
<evidence type="ECO:0000313" key="3">
    <source>
        <dbReference type="Proteomes" id="UP001176961"/>
    </source>
</evidence>
<sequence length="110" mass="12450">MEKSLRTSEYIDMTYKYELSVGRGGGQANESNDNEFVKRCSQEGDIAEDGNLKQRQHSSGGRGIRMENLGIDTRKMCLRKTKKSMMGKNTITAVDQNPGSKFHLVLNERF</sequence>
<evidence type="ECO:0000256" key="1">
    <source>
        <dbReference type="SAM" id="MobiDB-lite"/>
    </source>
</evidence>
<proteinExistence type="predicted"/>
<name>A0AA36GSF7_CYLNA</name>
<accession>A0AA36GSF7</accession>
<dbReference type="AlphaFoldDB" id="A0AA36GSF7"/>
<feature type="region of interest" description="Disordered" evidence="1">
    <location>
        <begin position="42"/>
        <end position="66"/>
    </location>
</feature>
<reference evidence="2" key="1">
    <citation type="submission" date="2023-07" db="EMBL/GenBank/DDBJ databases">
        <authorList>
            <consortium name="CYATHOMIX"/>
        </authorList>
    </citation>
    <scope>NUCLEOTIDE SEQUENCE</scope>
    <source>
        <strain evidence="2">N/A</strain>
    </source>
</reference>
<gene>
    <name evidence="2" type="ORF">CYNAS_LOCUS9479</name>
</gene>
<evidence type="ECO:0000313" key="2">
    <source>
        <dbReference type="EMBL" id="CAJ0597496.1"/>
    </source>
</evidence>
<keyword evidence="3" id="KW-1185">Reference proteome</keyword>